<protein>
    <recommendedName>
        <fullName evidence="3">Anti-sigma factor</fullName>
    </recommendedName>
</protein>
<accession>A0ABT7T238</accession>
<evidence type="ECO:0008006" key="3">
    <source>
        <dbReference type="Google" id="ProtNLM"/>
    </source>
</evidence>
<keyword evidence="2" id="KW-1185">Reference proteome</keyword>
<reference evidence="1 2" key="1">
    <citation type="submission" date="2023-06" db="EMBL/GenBank/DDBJ databases">
        <title>Alteromonas sp. ASW11-36 isolated from intertidal sand.</title>
        <authorList>
            <person name="Li Y."/>
        </authorList>
    </citation>
    <scope>NUCLEOTIDE SEQUENCE [LARGE SCALE GENOMIC DNA]</scope>
    <source>
        <strain evidence="1 2">ASW11-36</strain>
    </source>
</reference>
<organism evidence="1 2">
    <name type="scientific">Alteromonas arenosi</name>
    <dbReference type="NCBI Taxonomy" id="3055817"/>
    <lineage>
        <taxon>Bacteria</taxon>
        <taxon>Pseudomonadati</taxon>
        <taxon>Pseudomonadota</taxon>
        <taxon>Gammaproteobacteria</taxon>
        <taxon>Alteromonadales</taxon>
        <taxon>Alteromonadaceae</taxon>
        <taxon>Alteromonas/Salinimonas group</taxon>
        <taxon>Alteromonas</taxon>
    </lineage>
</organism>
<dbReference type="EMBL" id="JAUCBP010000012">
    <property type="protein sequence ID" value="MDM7861872.1"/>
    <property type="molecule type" value="Genomic_DNA"/>
</dbReference>
<proteinExistence type="predicted"/>
<gene>
    <name evidence="1" type="ORF">QTP81_14815</name>
</gene>
<evidence type="ECO:0000313" key="2">
    <source>
        <dbReference type="Proteomes" id="UP001234343"/>
    </source>
</evidence>
<name>A0ABT7T238_9ALTE</name>
<evidence type="ECO:0000313" key="1">
    <source>
        <dbReference type="EMBL" id="MDM7861872.1"/>
    </source>
</evidence>
<sequence>MSEQQHAELFAAWLEGQLTAEQQQQFEALCVTDAAFSARVQQANQLRVSAEEWQSEPVPSWAKAATFEQSYSLPWWQSPKLSVLSFACSVCAIFMVLGGFQVSVQDGQLSLGFKQGLTSTEVELLVQQRMDSYQENQQQLFAQYADALNAQQQQNGAQLTEYLLSSSRQERREDFAELIKFINEQRNEDQVYYARQLNDLQQEIYANNGIRSNIPSISTDASQSPNE</sequence>
<comment type="caution">
    <text evidence="1">The sequence shown here is derived from an EMBL/GenBank/DDBJ whole genome shotgun (WGS) entry which is preliminary data.</text>
</comment>
<dbReference type="RefSeq" id="WP_289366553.1">
    <property type="nucleotide sequence ID" value="NZ_JAUCBP010000012.1"/>
</dbReference>
<dbReference type="Proteomes" id="UP001234343">
    <property type="component" value="Unassembled WGS sequence"/>
</dbReference>